<comment type="caution">
    <text evidence="1">The sequence shown here is derived from an EMBL/GenBank/DDBJ whole genome shotgun (WGS) entry which is preliminary data.</text>
</comment>
<dbReference type="Pfam" id="PF03695">
    <property type="entry name" value="UPF0149"/>
    <property type="match status" value="1"/>
</dbReference>
<dbReference type="EMBL" id="JBHRSZ010000004">
    <property type="protein sequence ID" value="MFC3151543.1"/>
    <property type="molecule type" value="Genomic_DNA"/>
</dbReference>
<dbReference type="NCBIfam" id="TIGR02292">
    <property type="entry name" value="ygfB_yecA"/>
    <property type="match status" value="1"/>
</dbReference>
<evidence type="ECO:0000313" key="1">
    <source>
        <dbReference type="EMBL" id="MFC3151543.1"/>
    </source>
</evidence>
<proteinExistence type="predicted"/>
<reference evidence="2" key="1">
    <citation type="journal article" date="2019" name="Int. J. Syst. Evol. Microbiol.">
        <title>The Global Catalogue of Microorganisms (GCM) 10K type strain sequencing project: providing services to taxonomists for standard genome sequencing and annotation.</title>
        <authorList>
            <consortium name="The Broad Institute Genomics Platform"/>
            <consortium name="The Broad Institute Genome Sequencing Center for Infectious Disease"/>
            <person name="Wu L."/>
            <person name="Ma J."/>
        </authorList>
    </citation>
    <scope>NUCLEOTIDE SEQUENCE [LARGE SCALE GENOMIC DNA]</scope>
    <source>
        <strain evidence="2">KCTC 52438</strain>
    </source>
</reference>
<accession>A0ABV7HFZ9</accession>
<dbReference type="Proteomes" id="UP001595476">
    <property type="component" value="Unassembled WGS sequence"/>
</dbReference>
<dbReference type="SUPFAM" id="SSF101327">
    <property type="entry name" value="YgfB-like"/>
    <property type="match status" value="1"/>
</dbReference>
<protein>
    <submittedName>
        <fullName evidence="1">UPF0149 family protein</fullName>
    </submittedName>
</protein>
<name>A0ABV7HFZ9_9GAMM</name>
<dbReference type="InterPro" id="IPR011978">
    <property type="entry name" value="YgfB-like"/>
</dbReference>
<dbReference type="RefSeq" id="WP_386720501.1">
    <property type="nucleotide sequence ID" value="NZ_JBHRSZ010000004.1"/>
</dbReference>
<dbReference type="Gene3D" id="1.20.120.740">
    <property type="entry name" value="YgfB uncharacterised protein family UPF0149, PF03695"/>
    <property type="match status" value="1"/>
</dbReference>
<keyword evidence="2" id="KW-1185">Reference proteome</keyword>
<dbReference type="InterPro" id="IPR036255">
    <property type="entry name" value="YgfB-like_sf"/>
</dbReference>
<organism evidence="1 2">
    <name type="scientific">Litoribrevibacter euphylliae</name>
    <dbReference type="NCBI Taxonomy" id="1834034"/>
    <lineage>
        <taxon>Bacteria</taxon>
        <taxon>Pseudomonadati</taxon>
        <taxon>Pseudomonadota</taxon>
        <taxon>Gammaproteobacteria</taxon>
        <taxon>Oceanospirillales</taxon>
        <taxon>Oceanospirillaceae</taxon>
        <taxon>Litoribrevibacter</taxon>
    </lineage>
</organism>
<evidence type="ECO:0000313" key="2">
    <source>
        <dbReference type="Proteomes" id="UP001595476"/>
    </source>
</evidence>
<gene>
    <name evidence="1" type="ORF">ACFOEK_10940</name>
</gene>
<sequence length="221" mass="24849">MSDQLPSLTDTDRQNLKEFLNHSDRPQGTLNYTQFIGLLYGVLSAPAFLSTEQWLPMVFNGESANAEKQTEMQAIILNMVQHYKEAFDDIMAGTCKPIVNLSWSEDAVERMELEHFCQGFITAFTSIEGLWKETIEKFNNLDVSMRGDLNLEDQVYSILGLISTLAAPDLNIERAENPQLLKDSLPVFAQQLPEAIFALAQMGGKLEELFLALENPEQADV</sequence>